<name>A0A0D7BLP1_9AGAR</name>
<evidence type="ECO:0000313" key="3">
    <source>
        <dbReference type="EMBL" id="KIY71362.1"/>
    </source>
</evidence>
<accession>A0A0D7BLP1</accession>
<proteinExistence type="predicted"/>
<dbReference type="Proteomes" id="UP000054007">
    <property type="component" value="Unassembled WGS sequence"/>
</dbReference>
<gene>
    <name evidence="3" type="ORF">CYLTODRAFT_487280</name>
</gene>
<protein>
    <recommendedName>
        <fullName evidence="2">F-box domain-containing protein</fullName>
    </recommendedName>
</protein>
<feature type="domain" description="F-box" evidence="2">
    <location>
        <begin position="52"/>
        <end position="104"/>
    </location>
</feature>
<dbReference type="OrthoDB" id="2322499at2759"/>
<sequence length="259" mass="29396">MAKRPNVSEAPRKGPAKRLKKVDSAGSLSRKVKVQSSEKPDTAEDSDTALLVSPLAGLPVEILIEILGWLLPFELVKSVLHLSKPFRALLMPDNPHAQHIWAASRALAGGMPSPGPGLSEVEWTNLIFVKQCSTCKISNKSDMKPDFYLQKRLCKKCKKFKSIRSREWNTFSGTILVTQSKKSKWQYLRSDMIQVQKEHDDLPTSERAKYLETKRQWVKSHTDEKHSSMCTSWYEERFRDPVIDGLVACVLNRMTKGTK</sequence>
<reference evidence="3 4" key="1">
    <citation type="journal article" date="2015" name="Fungal Genet. Biol.">
        <title>Evolution of novel wood decay mechanisms in Agaricales revealed by the genome sequences of Fistulina hepatica and Cylindrobasidium torrendii.</title>
        <authorList>
            <person name="Floudas D."/>
            <person name="Held B.W."/>
            <person name="Riley R."/>
            <person name="Nagy L.G."/>
            <person name="Koehler G."/>
            <person name="Ransdell A.S."/>
            <person name="Younus H."/>
            <person name="Chow J."/>
            <person name="Chiniquy J."/>
            <person name="Lipzen A."/>
            <person name="Tritt A."/>
            <person name="Sun H."/>
            <person name="Haridas S."/>
            <person name="LaButti K."/>
            <person name="Ohm R.A."/>
            <person name="Kues U."/>
            <person name="Blanchette R.A."/>
            <person name="Grigoriev I.V."/>
            <person name="Minto R.E."/>
            <person name="Hibbett D.S."/>
        </authorList>
    </citation>
    <scope>NUCLEOTIDE SEQUENCE [LARGE SCALE GENOMIC DNA]</scope>
    <source>
        <strain evidence="3 4">FP15055 ss-10</strain>
    </source>
</reference>
<feature type="region of interest" description="Disordered" evidence="1">
    <location>
        <begin position="1"/>
        <end position="46"/>
    </location>
</feature>
<evidence type="ECO:0000256" key="1">
    <source>
        <dbReference type="SAM" id="MobiDB-lite"/>
    </source>
</evidence>
<evidence type="ECO:0000259" key="2">
    <source>
        <dbReference type="PROSITE" id="PS50181"/>
    </source>
</evidence>
<dbReference type="STRING" id="1314674.A0A0D7BLP1"/>
<dbReference type="InterPro" id="IPR001810">
    <property type="entry name" value="F-box_dom"/>
</dbReference>
<keyword evidence="4" id="KW-1185">Reference proteome</keyword>
<dbReference type="PROSITE" id="PS50181">
    <property type="entry name" value="FBOX"/>
    <property type="match status" value="1"/>
</dbReference>
<evidence type="ECO:0000313" key="4">
    <source>
        <dbReference type="Proteomes" id="UP000054007"/>
    </source>
</evidence>
<dbReference type="EMBL" id="KN880455">
    <property type="protein sequence ID" value="KIY71362.1"/>
    <property type="molecule type" value="Genomic_DNA"/>
</dbReference>
<organism evidence="3 4">
    <name type="scientific">Cylindrobasidium torrendii FP15055 ss-10</name>
    <dbReference type="NCBI Taxonomy" id="1314674"/>
    <lineage>
        <taxon>Eukaryota</taxon>
        <taxon>Fungi</taxon>
        <taxon>Dikarya</taxon>
        <taxon>Basidiomycota</taxon>
        <taxon>Agaricomycotina</taxon>
        <taxon>Agaricomycetes</taxon>
        <taxon>Agaricomycetidae</taxon>
        <taxon>Agaricales</taxon>
        <taxon>Marasmiineae</taxon>
        <taxon>Physalacriaceae</taxon>
        <taxon>Cylindrobasidium</taxon>
    </lineage>
</organism>
<dbReference type="AlphaFoldDB" id="A0A0D7BLP1"/>